<reference evidence="5 6" key="1">
    <citation type="submission" date="2018-08" db="EMBL/GenBank/DDBJ databases">
        <title>Isolation, diversity and antifungal activity of Actinobacteria from cow dung.</title>
        <authorList>
            <person name="Ling L."/>
        </authorList>
    </citation>
    <scope>NUCLEOTIDE SEQUENCE [LARGE SCALE GENOMIC DNA]</scope>
    <source>
        <strain evidence="5 6">NEAU-LLE</strain>
    </source>
</reference>
<proteinExistence type="predicted"/>
<dbReference type="Pfam" id="PF12833">
    <property type="entry name" value="HTH_18"/>
    <property type="match status" value="1"/>
</dbReference>
<dbReference type="PANTHER" id="PTHR46796">
    <property type="entry name" value="HTH-TYPE TRANSCRIPTIONAL ACTIVATOR RHAS-RELATED"/>
    <property type="match status" value="1"/>
</dbReference>
<keyword evidence="3" id="KW-0804">Transcription</keyword>
<evidence type="ECO:0000256" key="3">
    <source>
        <dbReference type="ARBA" id="ARBA00023163"/>
    </source>
</evidence>
<keyword evidence="6" id="KW-1185">Reference proteome</keyword>
<accession>A0A371NSC4</accession>
<protein>
    <submittedName>
        <fullName evidence="5">Helix-turn-helix domain-containing protein</fullName>
    </submittedName>
</protein>
<evidence type="ECO:0000313" key="5">
    <source>
        <dbReference type="EMBL" id="REJ04983.1"/>
    </source>
</evidence>
<evidence type="ECO:0000313" key="6">
    <source>
        <dbReference type="Proteomes" id="UP000262172"/>
    </source>
</evidence>
<dbReference type="AlphaFoldDB" id="A0A371NSC4"/>
<dbReference type="Gene3D" id="1.10.10.60">
    <property type="entry name" value="Homeodomain-like"/>
    <property type="match status" value="1"/>
</dbReference>
<dbReference type="PANTHER" id="PTHR46796:SF6">
    <property type="entry name" value="ARAC SUBFAMILY"/>
    <property type="match status" value="1"/>
</dbReference>
<dbReference type="SMART" id="SM00342">
    <property type="entry name" value="HTH_ARAC"/>
    <property type="match status" value="1"/>
</dbReference>
<evidence type="ECO:0000256" key="2">
    <source>
        <dbReference type="ARBA" id="ARBA00023125"/>
    </source>
</evidence>
<organism evidence="5 6">
    <name type="scientific">Microbacterium bovistercoris</name>
    <dbReference type="NCBI Taxonomy" id="2293570"/>
    <lineage>
        <taxon>Bacteria</taxon>
        <taxon>Bacillati</taxon>
        <taxon>Actinomycetota</taxon>
        <taxon>Actinomycetes</taxon>
        <taxon>Micrococcales</taxon>
        <taxon>Microbacteriaceae</taxon>
        <taxon>Microbacterium</taxon>
    </lineage>
</organism>
<dbReference type="OrthoDB" id="2060755at2"/>
<keyword evidence="2" id="KW-0238">DNA-binding</keyword>
<gene>
    <name evidence="5" type="ORF">DY023_12095</name>
</gene>
<evidence type="ECO:0000259" key="4">
    <source>
        <dbReference type="PROSITE" id="PS01124"/>
    </source>
</evidence>
<comment type="caution">
    <text evidence="5">The sequence shown here is derived from an EMBL/GenBank/DDBJ whole genome shotgun (WGS) entry which is preliminary data.</text>
</comment>
<keyword evidence="1" id="KW-0805">Transcription regulation</keyword>
<dbReference type="GO" id="GO:0043565">
    <property type="term" value="F:sequence-specific DNA binding"/>
    <property type="evidence" value="ECO:0007669"/>
    <property type="project" value="InterPro"/>
</dbReference>
<evidence type="ECO:0000256" key="1">
    <source>
        <dbReference type="ARBA" id="ARBA00023015"/>
    </source>
</evidence>
<dbReference type="PROSITE" id="PS01124">
    <property type="entry name" value="HTH_ARAC_FAMILY_2"/>
    <property type="match status" value="1"/>
</dbReference>
<dbReference type="InterPro" id="IPR018060">
    <property type="entry name" value="HTH_AraC"/>
</dbReference>
<dbReference type="RefSeq" id="WP_116242587.1">
    <property type="nucleotide sequence ID" value="NZ_QUAB01000044.1"/>
</dbReference>
<dbReference type="InterPro" id="IPR050204">
    <property type="entry name" value="AraC_XylS_family_regulators"/>
</dbReference>
<feature type="domain" description="HTH araC/xylS-type" evidence="4">
    <location>
        <begin position="191"/>
        <end position="281"/>
    </location>
</feature>
<name>A0A371NSC4_9MICO</name>
<dbReference type="EMBL" id="QUAB01000044">
    <property type="protein sequence ID" value="REJ04983.1"/>
    <property type="molecule type" value="Genomic_DNA"/>
</dbReference>
<sequence>MLTLEKETTLHGVPAIRRLDGWGWRTDDVAARVAGDRLTTSRLTVGRFRTTARHLALVPQDEDAVTIVFMISGGVRVDPLGSLLAPGQALIVDAGVACRLRADAPYSLMHATIPSGFRETVTAGAPVVVQAPDDLRQLTMSFMTALLNASRQLELGRAAFVVEAAHNLLENVHQLAASQRFGHRPAVRDIDSAQNVLAEHVDDPTLNVERMAELLRVSRAQLFRIFEAAGTTPMRQLAEVRARKAALLLEEGVLADRDVAERTGFSSPRAMRTALNRARAA</sequence>
<dbReference type="Proteomes" id="UP000262172">
    <property type="component" value="Unassembled WGS sequence"/>
</dbReference>
<dbReference type="GO" id="GO:0003700">
    <property type="term" value="F:DNA-binding transcription factor activity"/>
    <property type="evidence" value="ECO:0007669"/>
    <property type="project" value="InterPro"/>
</dbReference>